<reference evidence="2" key="1">
    <citation type="journal article" date="2021" name="Proc. Natl. Acad. Sci. U.S.A.">
        <title>Three genomes in the algal genus Volvox reveal the fate of a haploid sex-determining region after a transition to homothallism.</title>
        <authorList>
            <person name="Yamamoto K."/>
            <person name="Hamaji T."/>
            <person name="Kawai-Toyooka H."/>
            <person name="Matsuzaki R."/>
            <person name="Takahashi F."/>
            <person name="Nishimura Y."/>
            <person name="Kawachi M."/>
            <person name="Noguchi H."/>
            <person name="Minakuchi Y."/>
            <person name="Umen J.G."/>
            <person name="Toyoda A."/>
            <person name="Nozaki H."/>
        </authorList>
    </citation>
    <scope>NUCLEOTIDE SEQUENCE</scope>
    <source>
        <strain evidence="2">NIES-3780</strain>
    </source>
</reference>
<feature type="region of interest" description="Disordered" evidence="1">
    <location>
        <begin position="1"/>
        <end position="44"/>
    </location>
</feature>
<protein>
    <submittedName>
        <fullName evidence="2">Uncharacterized protein</fullName>
    </submittedName>
</protein>
<gene>
    <name evidence="2" type="ORF">Vafri_15373</name>
</gene>
<comment type="caution">
    <text evidence="2">The sequence shown here is derived from an EMBL/GenBank/DDBJ whole genome shotgun (WGS) entry which is preliminary data.</text>
</comment>
<feature type="region of interest" description="Disordered" evidence="1">
    <location>
        <begin position="135"/>
        <end position="162"/>
    </location>
</feature>
<dbReference type="AlphaFoldDB" id="A0A8J4F5F3"/>
<feature type="non-terminal residue" evidence="2">
    <location>
        <position position="177"/>
    </location>
</feature>
<sequence>RQYPAGPRSSNQHQCFPHQAETGGSGSFIDAPYTGATPHPDLGSESQRLTGAVAFPAAAPIDVSGTYGAVPVAVPVVATAVRQHSWQLPYQVAQAVLQGPLFPGPSPSHPYPHHHPVSYPWGGLLAHSLAPAAHGGDVPSYSSDPSGSGAPVRSSAATTGAGAGGVPAVWVVSHGSQ</sequence>
<feature type="non-terminal residue" evidence="2">
    <location>
        <position position="1"/>
    </location>
</feature>
<evidence type="ECO:0000313" key="3">
    <source>
        <dbReference type="Proteomes" id="UP000747399"/>
    </source>
</evidence>
<organism evidence="2 3">
    <name type="scientific">Volvox africanus</name>
    <dbReference type="NCBI Taxonomy" id="51714"/>
    <lineage>
        <taxon>Eukaryota</taxon>
        <taxon>Viridiplantae</taxon>
        <taxon>Chlorophyta</taxon>
        <taxon>core chlorophytes</taxon>
        <taxon>Chlorophyceae</taxon>
        <taxon>CS clade</taxon>
        <taxon>Chlamydomonadales</taxon>
        <taxon>Volvocaceae</taxon>
        <taxon>Volvox</taxon>
    </lineage>
</organism>
<evidence type="ECO:0000256" key="1">
    <source>
        <dbReference type="SAM" id="MobiDB-lite"/>
    </source>
</evidence>
<dbReference type="EMBL" id="BNCO01000041">
    <property type="protein sequence ID" value="GIL60859.1"/>
    <property type="molecule type" value="Genomic_DNA"/>
</dbReference>
<evidence type="ECO:0000313" key="2">
    <source>
        <dbReference type="EMBL" id="GIL60859.1"/>
    </source>
</evidence>
<keyword evidence="3" id="KW-1185">Reference proteome</keyword>
<proteinExistence type="predicted"/>
<name>A0A8J4F5F3_9CHLO</name>
<dbReference type="Proteomes" id="UP000747399">
    <property type="component" value="Unassembled WGS sequence"/>
</dbReference>
<accession>A0A8J4F5F3</accession>